<feature type="domain" description="Nudix hydrolase" evidence="1">
    <location>
        <begin position="6"/>
        <end position="89"/>
    </location>
</feature>
<dbReference type="EMBL" id="JAGYPN010000001">
    <property type="protein sequence ID" value="MBS4221780.1"/>
    <property type="molecule type" value="Genomic_DNA"/>
</dbReference>
<dbReference type="Gene3D" id="3.90.79.10">
    <property type="entry name" value="Nucleoside Triphosphate Pyrophosphohydrolase"/>
    <property type="match status" value="1"/>
</dbReference>
<organism evidence="2 3">
    <name type="scientific">Lederbergia citrea</name>
    <dbReference type="NCBI Taxonomy" id="2833581"/>
    <lineage>
        <taxon>Bacteria</taxon>
        <taxon>Bacillati</taxon>
        <taxon>Bacillota</taxon>
        <taxon>Bacilli</taxon>
        <taxon>Bacillales</taxon>
        <taxon>Bacillaceae</taxon>
        <taxon>Lederbergia</taxon>
    </lineage>
</organism>
<gene>
    <name evidence="2" type="ORF">KHA91_03270</name>
</gene>
<proteinExistence type="predicted"/>
<name>A0A942UJE8_9BACI</name>
<comment type="caution">
    <text evidence="2">The sequence shown here is derived from an EMBL/GenBank/DDBJ whole genome shotgun (WGS) entry which is preliminary data.</text>
</comment>
<dbReference type="SUPFAM" id="SSF55811">
    <property type="entry name" value="Nudix"/>
    <property type="match status" value="1"/>
</dbReference>
<dbReference type="AlphaFoldDB" id="A0A942UJE8"/>
<dbReference type="InterPro" id="IPR015797">
    <property type="entry name" value="NUDIX_hydrolase-like_dom_sf"/>
</dbReference>
<keyword evidence="3" id="KW-1185">Reference proteome</keyword>
<reference evidence="2 3" key="1">
    <citation type="submission" date="2021-05" db="EMBL/GenBank/DDBJ databases">
        <title>Novel Bacillus species.</title>
        <authorList>
            <person name="Liu G."/>
        </authorList>
    </citation>
    <scope>NUCLEOTIDE SEQUENCE [LARGE SCALE GENOMIC DNA]</scope>
    <source>
        <strain evidence="2 3">FJAT-49682</strain>
    </source>
</reference>
<dbReference type="CDD" id="cd02883">
    <property type="entry name" value="NUDIX_Hydrolase"/>
    <property type="match status" value="1"/>
</dbReference>
<dbReference type="Proteomes" id="UP000676456">
    <property type="component" value="Unassembled WGS sequence"/>
</dbReference>
<evidence type="ECO:0000259" key="1">
    <source>
        <dbReference type="Pfam" id="PF00293"/>
    </source>
</evidence>
<sequence>MFYNVWRKQRELPSGRKEENETSKEFAIRELYEETGQIVSDLEFKGLLKSGNTTGGEIKFNPVYFTTTDKIQPFRENEESSEIKLLDFKKEIGHIDMVDIKILDFI</sequence>
<accession>A0A942UJE8</accession>
<dbReference type="Pfam" id="PF00293">
    <property type="entry name" value="NUDIX"/>
    <property type="match status" value="1"/>
</dbReference>
<evidence type="ECO:0000313" key="2">
    <source>
        <dbReference type="EMBL" id="MBS4221780.1"/>
    </source>
</evidence>
<protein>
    <submittedName>
        <fullName evidence="2">NUDIX domain-containing protein</fullName>
    </submittedName>
</protein>
<dbReference type="InterPro" id="IPR000086">
    <property type="entry name" value="NUDIX_hydrolase_dom"/>
</dbReference>
<evidence type="ECO:0000313" key="3">
    <source>
        <dbReference type="Proteomes" id="UP000676456"/>
    </source>
</evidence>
<dbReference type="RefSeq" id="WP_213096777.1">
    <property type="nucleotide sequence ID" value="NZ_JAGYPN010000001.1"/>
</dbReference>